<keyword evidence="4" id="KW-0813">Transport</keyword>
<evidence type="ECO:0000256" key="3">
    <source>
        <dbReference type="ARBA" id="ARBA00022837"/>
    </source>
</evidence>
<reference evidence="6" key="1">
    <citation type="submission" date="2023-03" db="EMBL/GenBank/DDBJ databases">
        <authorList>
            <person name="Steffen K."/>
            <person name="Cardenas P."/>
        </authorList>
    </citation>
    <scope>NUCLEOTIDE SEQUENCE</scope>
</reference>
<dbReference type="GO" id="GO:0016020">
    <property type="term" value="C:membrane"/>
    <property type="evidence" value="ECO:0007669"/>
    <property type="project" value="InterPro"/>
</dbReference>
<sequence>TSRVFVRLTKDTTYLTGNEVVRLAETSYTIGESDEVVEVCINAVGTTSSCPSTESFHVTLSTSDQTAESPADYVAVEEVLTFAACESQRCVNVRLANDLVNEPEETFSLSLTRSTRYHISITSTTGVVVITDDDGVKYLPLVFFFLSL</sequence>
<proteinExistence type="predicted"/>
<dbReference type="PANTHER" id="PTHR11878:SF65">
    <property type="entry name" value="NA_CA-EXCHANGE PROTEIN, ISOFORM G"/>
    <property type="match status" value="1"/>
</dbReference>
<keyword evidence="2" id="KW-0677">Repeat</keyword>
<dbReference type="SMART" id="SM00237">
    <property type="entry name" value="Calx_beta"/>
    <property type="match status" value="1"/>
</dbReference>
<dbReference type="InterPro" id="IPR051171">
    <property type="entry name" value="CaCA"/>
</dbReference>
<dbReference type="SUPFAM" id="SSF141072">
    <property type="entry name" value="CalX-like"/>
    <property type="match status" value="1"/>
</dbReference>
<evidence type="ECO:0000256" key="4">
    <source>
        <dbReference type="ARBA" id="ARBA00023065"/>
    </source>
</evidence>
<evidence type="ECO:0000259" key="5">
    <source>
        <dbReference type="SMART" id="SM00237"/>
    </source>
</evidence>
<dbReference type="PANTHER" id="PTHR11878">
    <property type="entry name" value="SODIUM/CALCIUM EXCHANGER"/>
    <property type="match status" value="1"/>
</dbReference>
<keyword evidence="4" id="KW-0406">Ion transport</keyword>
<dbReference type="GO" id="GO:0030001">
    <property type="term" value="P:metal ion transport"/>
    <property type="evidence" value="ECO:0007669"/>
    <property type="project" value="TreeGrafter"/>
</dbReference>
<evidence type="ECO:0000313" key="6">
    <source>
        <dbReference type="EMBL" id="CAI8057261.1"/>
    </source>
</evidence>
<dbReference type="Pfam" id="PF03160">
    <property type="entry name" value="Calx-beta"/>
    <property type="match status" value="1"/>
</dbReference>
<dbReference type="GO" id="GO:0007154">
    <property type="term" value="P:cell communication"/>
    <property type="evidence" value="ECO:0007669"/>
    <property type="project" value="InterPro"/>
</dbReference>
<dbReference type="Gene3D" id="2.60.40.2030">
    <property type="match status" value="1"/>
</dbReference>
<dbReference type="InterPro" id="IPR038081">
    <property type="entry name" value="CalX-like_sf"/>
</dbReference>
<feature type="domain" description="Calx-beta" evidence="5">
    <location>
        <begin position="10"/>
        <end position="112"/>
    </location>
</feature>
<evidence type="ECO:0000313" key="7">
    <source>
        <dbReference type="Proteomes" id="UP001174909"/>
    </source>
</evidence>
<organism evidence="6 7">
    <name type="scientific">Geodia barretti</name>
    <name type="common">Barrett's horny sponge</name>
    <dbReference type="NCBI Taxonomy" id="519541"/>
    <lineage>
        <taxon>Eukaryota</taxon>
        <taxon>Metazoa</taxon>
        <taxon>Porifera</taxon>
        <taxon>Demospongiae</taxon>
        <taxon>Heteroscleromorpha</taxon>
        <taxon>Tetractinellida</taxon>
        <taxon>Astrophorina</taxon>
        <taxon>Geodiidae</taxon>
        <taxon>Geodia</taxon>
    </lineage>
</organism>
<comment type="caution">
    <text evidence="6">The sequence shown here is derived from an EMBL/GenBank/DDBJ whole genome shotgun (WGS) entry which is preliminary data.</text>
</comment>
<protein>
    <recommendedName>
        <fullName evidence="5">Calx-beta domain-containing protein</fullName>
    </recommendedName>
</protein>
<dbReference type="Proteomes" id="UP001174909">
    <property type="component" value="Unassembled WGS sequence"/>
</dbReference>
<keyword evidence="1" id="KW-0732">Signal</keyword>
<dbReference type="InterPro" id="IPR003644">
    <property type="entry name" value="Calx_beta"/>
</dbReference>
<keyword evidence="7" id="KW-1185">Reference proteome</keyword>
<gene>
    <name evidence="6" type="ORF">GBAR_LOCUS31214</name>
</gene>
<feature type="non-terminal residue" evidence="6">
    <location>
        <position position="1"/>
    </location>
</feature>
<feature type="non-terminal residue" evidence="6">
    <location>
        <position position="148"/>
    </location>
</feature>
<accession>A0AA35U256</accession>
<dbReference type="AlphaFoldDB" id="A0AA35U256"/>
<dbReference type="EMBL" id="CASHTH010004429">
    <property type="protein sequence ID" value="CAI8057261.1"/>
    <property type="molecule type" value="Genomic_DNA"/>
</dbReference>
<name>A0AA35U256_GEOBA</name>
<keyword evidence="3" id="KW-0106">Calcium</keyword>
<evidence type="ECO:0000256" key="2">
    <source>
        <dbReference type="ARBA" id="ARBA00022737"/>
    </source>
</evidence>
<evidence type="ECO:0000256" key="1">
    <source>
        <dbReference type="ARBA" id="ARBA00022729"/>
    </source>
</evidence>